<dbReference type="OrthoDB" id="9775224at2"/>
<dbReference type="EMBL" id="UETB01000001">
    <property type="protein sequence ID" value="SSA36765.1"/>
    <property type="molecule type" value="Genomic_DNA"/>
</dbReference>
<keyword evidence="2" id="KW-0808">Transferase</keyword>
<dbReference type="GO" id="GO:0006797">
    <property type="term" value="P:polyphosphate metabolic process"/>
    <property type="evidence" value="ECO:0007669"/>
    <property type="project" value="InterPro"/>
</dbReference>
<sequence length="320" mass="36574">MTAKNRWSRHPAEILRPGEDFSLSDVDARATPGWQGDKRQGKEFARARGALLSELQERLFAQGRAGGKRSVLLVVQGMDTSGKGGVVRHVIGMVDPQGVVLRAFGRPTDEELSHHYLWRVRKALPTGGQIGVFDRSHYEDVLVPRVQGLIEPDVWEKRYAEINRFEREVVESGTTLLKVGLVISRREQGLRLAERLQRFDKHWKFDPADVDARTRWDDYQQAYADVFARTSTDVAPWYVVPADRKWYARLAVTELLTRALIDLDLSWPKPRWKVETQQRRLAETMEPDAVAEARASEKAVRKKLEQDERAFAAAVAEARH</sequence>
<protein>
    <submittedName>
        <fullName evidence="2">Polyphosphate:nucleotide phosphotransferase, PPK2 family</fullName>
    </submittedName>
</protein>
<dbReference type="GO" id="GO:0016776">
    <property type="term" value="F:phosphotransferase activity, phosphate group as acceptor"/>
    <property type="evidence" value="ECO:0007669"/>
    <property type="project" value="InterPro"/>
</dbReference>
<dbReference type="AlphaFoldDB" id="A0A2Y8ZXQ9"/>
<evidence type="ECO:0000313" key="3">
    <source>
        <dbReference type="Proteomes" id="UP000250222"/>
    </source>
</evidence>
<dbReference type="Proteomes" id="UP000250222">
    <property type="component" value="Unassembled WGS sequence"/>
</dbReference>
<dbReference type="RefSeq" id="WP_110850916.1">
    <property type="nucleotide sequence ID" value="NZ_QKLZ01000001.1"/>
</dbReference>
<dbReference type="NCBIfam" id="TIGR03709">
    <property type="entry name" value="PPK2_rel_1"/>
    <property type="match status" value="1"/>
</dbReference>
<evidence type="ECO:0000259" key="1">
    <source>
        <dbReference type="Pfam" id="PF03976"/>
    </source>
</evidence>
<organism evidence="2 3">
    <name type="scientific">Georgenia satyanarayanai</name>
    <dbReference type="NCBI Taxonomy" id="860221"/>
    <lineage>
        <taxon>Bacteria</taxon>
        <taxon>Bacillati</taxon>
        <taxon>Actinomycetota</taxon>
        <taxon>Actinomycetes</taxon>
        <taxon>Micrococcales</taxon>
        <taxon>Bogoriellaceae</taxon>
        <taxon>Georgenia</taxon>
    </lineage>
</organism>
<dbReference type="InterPro" id="IPR022300">
    <property type="entry name" value="PPK2-rel_1"/>
</dbReference>
<name>A0A2Y8ZXQ9_9MICO</name>
<dbReference type="InterPro" id="IPR027417">
    <property type="entry name" value="P-loop_NTPase"/>
</dbReference>
<dbReference type="Gene3D" id="3.40.50.300">
    <property type="entry name" value="P-loop containing nucleotide triphosphate hydrolases"/>
    <property type="match status" value="1"/>
</dbReference>
<keyword evidence="3" id="KW-1185">Reference proteome</keyword>
<dbReference type="Pfam" id="PF03976">
    <property type="entry name" value="PPK2"/>
    <property type="match status" value="1"/>
</dbReference>
<dbReference type="InterPro" id="IPR022488">
    <property type="entry name" value="PPK2-related"/>
</dbReference>
<accession>A0A2Y8ZXQ9</accession>
<reference evidence="2 3" key="1">
    <citation type="submission" date="2016-10" db="EMBL/GenBank/DDBJ databases">
        <authorList>
            <person name="Cai Z."/>
        </authorList>
    </citation>
    <scope>NUCLEOTIDE SEQUENCE [LARGE SCALE GENOMIC DNA]</scope>
    <source>
        <strain evidence="2 3">CGMCC 1.10826</strain>
    </source>
</reference>
<gene>
    <name evidence="2" type="ORF">SAMN05216184_101427</name>
</gene>
<dbReference type="PANTHER" id="PTHR34383">
    <property type="entry name" value="POLYPHOSPHATE:AMP PHOSPHOTRANSFERASE-RELATED"/>
    <property type="match status" value="1"/>
</dbReference>
<dbReference type="SUPFAM" id="SSF52540">
    <property type="entry name" value="P-loop containing nucleoside triphosphate hydrolases"/>
    <property type="match status" value="1"/>
</dbReference>
<dbReference type="PANTHER" id="PTHR34383:SF3">
    <property type="entry name" value="POLYPHOSPHATE:AMP PHOSPHOTRANSFERASE"/>
    <property type="match status" value="1"/>
</dbReference>
<proteinExistence type="predicted"/>
<evidence type="ECO:0000313" key="2">
    <source>
        <dbReference type="EMBL" id="SSA36765.1"/>
    </source>
</evidence>
<feature type="domain" description="Polyphosphate kinase-2-related" evidence="1">
    <location>
        <begin position="43"/>
        <end position="259"/>
    </location>
</feature>